<keyword evidence="1" id="KW-0732">Signal</keyword>
<proteinExistence type="predicted"/>
<feature type="signal peptide" evidence="1">
    <location>
        <begin position="1"/>
        <end position="34"/>
    </location>
</feature>
<dbReference type="RefSeq" id="WP_284251848.1">
    <property type="nucleotide sequence ID" value="NZ_BSUM01000001.1"/>
</dbReference>
<accession>A0AA38CVZ6</accession>
<sequence>MTPPSARSRRRPRTRTRAVAALAPGALALTATLAACTSEPATPEDLRESFAELDDVEVDRVEVTDRTLVVALDVDGQGDALPADVSGILIEVAAQADEAGLEDVDGARYEITADRTRIVVDGDYATEHWPAAVEMALATDCNLTVGEDEEAAADGDLLATVRCSPVLVTPTSFVDLAIPRAERTPPGVARMWWETDSFGSGTGTMGQRQRLTAATPLTPEDEAVARELAALVEELGHDRSLTMTLDGGADDGVRLRVSARATADDVDRFSRVMEGYDGTWAVSLQDHDNQGVPLIELTSP</sequence>
<name>A0AA38CVZ6_9MICO</name>
<keyword evidence="3" id="KW-1185">Reference proteome</keyword>
<evidence type="ECO:0000313" key="2">
    <source>
        <dbReference type="EMBL" id="GMA33175.1"/>
    </source>
</evidence>
<evidence type="ECO:0008006" key="4">
    <source>
        <dbReference type="Google" id="ProtNLM"/>
    </source>
</evidence>
<evidence type="ECO:0000313" key="3">
    <source>
        <dbReference type="Proteomes" id="UP001157161"/>
    </source>
</evidence>
<dbReference type="AlphaFoldDB" id="A0AA38CVZ6"/>
<organism evidence="2 3">
    <name type="scientific">Litorihabitans aurantiacus</name>
    <dbReference type="NCBI Taxonomy" id="1930061"/>
    <lineage>
        <taxon>Bacteria</taxon>
        <taxon>Bacillati</taxon>
        <taxon>Actinomycetota</taxon>
        <taxon>Actinomycetes</taxon>
        <taxon>Micrococcales</taxon>
        <taxon>Beutenbergiaceae</taxon>
        <taxon>Litorihabitans</taxon>
    </lineage>
</organism>
<reference evidence="2" key="2">
    <citation type="submission" date="2023-02" db="EMBL/GenBank/DDBJ databases">
        <authorList>
            <person name="Sun Q."/>
            <person name="Mori K."/>
        </authorList>
    </citation>
    <scope>NUCLEOTIDE SEQUENCE</scope>
    <source>
        <strain evidence="2">NBRC 112290</strain>
    </source>
</reference>
<gene>
    <name evidence="2" type="ORF">GCM10025875_31670</name>
</gene>
<protein>
    <recommendedName>
        <fullName evidence="4">GerMN domain-containing protein</fullName>
    </recommendedName>
</protein>
<evidence type="ECO:0000256" key="1">
    <source>
        <dbReference type="SAM" id="SignalP"/>
    </source>
</evidence>
<feature type="chain" id="PRO_5041264720" description="GerMN domain-containing protein" evidence="1">
    <location>
        <begin position="35"/>
        <end position="300"/>
    </location>
</feature>
<reference evidence="2" key="1">
    <citation type="journal article" date="2014" name="Int. J. Syst. Evol. Microbiol.">
        <title>Complete genome sequence of Corynebacterium casei LMG S-19264T (=DSM 44701T), isolated from a smear-ripened cheese.</title>
        <authorList>
            <consortium name="US DOE Joint Genome Institute (JGI-PGF)"/>
            <person name="Walter F."/>
            <person name="Albersmeier A."/>
            <person name="Kalinowski J."/>
            <person name="Ruckert C."/>
        </authorList>
    </citation>
    <scope>NUCLEOTIDE SEQUENCE</scope>
    <source>
        <strain evidence="2">NBRC 112290</strain>
    </source>
</reference>
<dbReference type="EMBL" id="BSUM01000001">
    <property type="protein sequence ID" value="GMA33175.1"/>
    <property type="molecule type" value="Genomic_DNA"/>
</dbReference>
<comment type="caution">
    <text evidence="2">The sequence shown here is derived from an EMBL/GenBank/DDBJ whole genome shotgun (WGS) entry which is preliminary data.</text>
</comment>
<dbReference type="Proteomes" id="UP001157161">
    <property type="component" value="Unassembled WGS sequence"/>
</dbReference>